<keyword evidence="7 16" id="KW-0479">Metal-binding</keyword>
<protein>
    <recommendedName>
        <fullName evidence="5">unspecific monooxygenase</fullName>
        <ecNumber evidence="5">1.14.14.1</ecNumber>
    </recommendedName>
</protein>
<dbReference type="GO" id="GO:0005789">
    <property type="term" value="C:endoplasmic reticulum membrane"/>
    <property type="evidence" value="ECO:0007669"/>
    <property type="project" value="UniProtKB-SubCell"/>
</dbReference>
<dbReference type="InterPro" id="IPR002401">
    <property type="entry name" value="Cyt_P450_E_grp-I"/>
</dbReference>
<comment type="function">
    <text evidence="14">Cytochromes P450 are a group of heme-thiolate monooxygenases. They oxidize a variety of structurally unrelated compounds, including steroids, fatty acids, and xenobiotics.</text>
</comment>
<dbReference type="GO" id="GO:0008395">
    <property type="term" value="F:steroid hydroxylase activity"/>
    <property type="evidence" value="ECO:0007669"/>
    <property type="project" value="TreeGrafter"/>
</dbReference>
<dbReference type="PANTHER" id="PTHR24302">
    <property type="entry name" value="CYTOCHROME P450 FAMILY 3"/>
    <property type="match status" value="1"/>
</dbReference>
<keyword evidence="17" id="KW-1133">Transmembrane helix</keyword>
<dbReference type="SUPFAM" id="SSF48264">
    <property type="entry name" value="Cytochrome P450"/>
    <property type="match status" value="3"/>
</dbReference>
<keyword evidence="8" id="KW-0256">Endoplasmic reticulum</keyword>
<evidence type="ECO:0000256" key="4">
    <source>
        <dbReference type="ARBA" id="ARBA00010617"/>
    </source>
</evidence>
<dbReference type="GO" id="GO:0016712">
    <property type="term" value="F:oxidoreductase activity, acting on paired donors, with incorporation or reduction of molecular oxygen, reduced flavin or flavoprotein as one donor, and incorporation of one atom of oxygen"/>
    <property type="evidence" value="ECO:0007669"/>
    <property type="project" value="UniProtKB-EC"/>
</dbReference>
<dbReference type="FunFam" id="1.10.630.10:FF:000003">
    <property type="entry name" value="cytochrome P450 3A12-like isoform X2"/>
    <property type="match status" value="3"/>
</dbReference>
<organism evidence="18 19">
    <name type="scientific">Channa striata</name>
    <name type="common">Snakehead murrel</name>
    <name type="synonym">Ophicephalus striatus</name>
    <dbReference type="NCBI Taxonomy" id="64152"/>
    <lineage>
        <taxon>Eukaryota</taxon>
        <taxon>Metazoa</taxon>
        <taxon>Chordata</taxon>
        <taxon>Craniata</taxon>
        <taxon>Vertebrata</taxon>
        <taxon>Euteleostomi</taxon>
        <taxon>Actinopterygii</taxon>
        <taxon>Neopterygii</taxon>
        <taxon>Teleostei</taxon>
        <taxon>Neoteleostei</taxon>
        <taxon>Acanthomorphata</taxon>
        <taxon>Anabantaria</taxon>
        <taxon>Anabantiformes</taxon>
        <taxon>Channoidei</taxon>
        <taxon>Channidae</taxon>
        <taxon>Channa</taxon>
    </lineage>
</organism>
<evidence type="ECO:0000256" key="13">
    <source>
        <dbReference type="ARBA" id="ARBA00023136"/>
    </source>
</evidence>
<feature type="binding site" description="axial binding residue" evidence="16">
    <location>
        <position position="409"/>
    </location>
    <ligand>
        <name>heme</name>
        <dbReference type="ChEBI" id="CHEBI:30413"/>
    </ligand>
    <ligandPart>
        <name>Fe</name>
        <dbReference type="ChEBI" id="CHEBI:18248"/>
    </ligandPart>
</feature>
<keyword evidence="11 16" id="KW-0408">Iron</keyword>
<keyword evidence="13 17" id="KW-0472">Membrane</keyword>
<accession>A0AA88SWM0</accession>
<evidence type="ECO:0000256" key="16">
    <source>
        <dbReference type="PIRSR" id="PIRSR602401-1"/>
    </source>
</evidence>
<dbReference type="AlphaFoldDB" id="A0AA88SWM0"/>
<dbReference type="GO" id="GO:0020037">
    <property type="term" value="F:heme binding"/>
    <property type="evidence" value="ECO:0007669"/>
    <property type="project" value="InterPro"/>
</dbReference>
<evidence type="ECO:0000256" key="11">
    <source>
        <dbReference type="ARBA" id="ARBA00023004"/>
    </source>
</evidence>
<evidence type="ECO:0000256" key="3">
    <source>
        <dbReference type="ARBA" id="ARBA00004406"/>
    </source>
</evidence>
<evidence type="ECO:0000256" key="15">
    <source>
        <dbReference type="ARBA" id="ARBA00047827"/>
    </source>
</evidence>
<reference evidence="18" key="1">
    <citation type="submission" date="2023-07" db="EMBL/GenBank/DDBJ databases">
        <title>Chromosome-level Genome Assembly of Striped Snakehead (Channa striata).</title>
        <authorList>
            <person name="Liu H."/>
        </authorList>
    </citation>
    <scope>NUCLEOTIDE SEQUENCE</scope>
    <source>
        <strain evidence="18">Gz</strain>
        <tissue evidence="18">Muscle</tissue>
    </source>
</reference>
<dbReference type="InterPro" id="IPR017972">
    <property type="entry name" value="Cyt_P450_CS"/>
</dbReference>
<dbReference type="InterPro" id="IPR036396">
    <property type="entry name" value="Cyt_P450_sf"/>
</dbReference>
<comment type="caution">
    <text evidence="18">The sequence shown here is derived from an EMBL/GenBank/DDBJ whole genome shotgun (WGS) entry which is preliminary data.</text>
</comment>
<evidence type="ECO:0000313" key="18">
    <source>
        <dbReference type="EMBL" id="KAK2851486.1"/>
    </source>
</evidence>
<evidence type="ECO:0000313" key="19">
    <source>
        <dbReference type="Proteomes" id="UP001187415"/>
    </source>
</evidence>
<keyword evidence="6 16" id="KW-0349">Heme</keyword>
<comment type="similarity">
    <text evidence="4">Belongs to the cytochrome P450 family.</text>
</comment>
<evidence type="ECO:0000256" key="6">
    <source>
        <dbReference type="ARBA" id="ARBA00022617"/>
    </source>
</evidence>
<dbReference type="PANTHER" id="PTHR24302:SF15">
    <property type="entry name" value="FATTY-ACID PEROXYGENASE"/>
    <property type="match status" value="1"/>
</dbReference>
<keyword evidence="9" id="KW-0492">Microsome</keyword>
<evidence type="ECO:0000256" key="2">
    <source>
        <dbReference type="ARBA" id="ARBA00004174"/>
    </source>
</evidence>
<dbReference type="GO" id="GO:0005506">
    <property type="term" value="F:iron ion binding"/>
    <property type="evidence" value="ECO:0007669"/>
    <property type="project" value="InterPro"/>
</dbReference>
<dbReference type="PRINTS" id="PR00463">
    <property type="entry name" value="EP450I"/>
</dbReference>
<dbReference type="PRINTS" id="PR00385">
    <property type="entry name" value="P450"/>
</dbReference>
<comment type="cofactor">
    <cofactor evidence="1 16">
        <name>heme</name>
        <dbReference type="ChEBI" id="CHEBI:30413"/>
    </cofactor>
</comment>
<keyword evidence="12" id="KW-0503">Monooxygenase</keyword>
<dbReference type="PROSITE" id="PS00086">
    <property type="entry name" value="CYTOCHROME_P450"/>
    <property type="match status" value="3"/>
</dbReference>
<evidence type="ECO:0000256" key="14">
    <source>
        <dbReference type="ARBA" id="ARBA00043906"/>
    </source>
</evidence>
<comment type="catalytic activity">
    <reaction evidence="15">
        <text>an organic molecule + reduced [NADPH--hemoprotein reductase] + O2 = an alcohol + oxidized [NADPH--hemoprotein reductase] + H2O + H(+)</text>
        <dbReference type="Rhea" id="RHEA:17149"/>
        <dbReference type="Rhea" id="RHEA-COMP:11964"/>
        <dbReference type="Rhea" id="RHEA-COMP:11965"/>
        <dbReference type="ChEBI" id="CHEBI:15377"/>
        <dbReference type="ChEBI" id="CHEBI:15378"/>
        <dbReference type="ChEBI" id="CHEBI:15379"/>
        <dbReference type="ChEBI" id="CHEBI:30879"/>
        <dbReference type="ChEBI" id="CHEBI:57618"/>
        <dbReference type="ChEBI" id="CHEBI:58210"/>
        <dbReference type="ChEBI" id="CHEBI:142491"/>
        <dbReference type="EC" id="1.14.14.1"/>
    </reaction>
</comment>
<evidence type="ECO:0000256" key="10">
    <source>
        <dbReference type="ARBA" id="ARBA00023002"/>
    </source>
</evidence>
<evidence type="ECO:0000256" key="9">
    <source>
        <dbReference type="ARBA" id="ARBA00022848"/>
    </source>
</evidence>
<feature type="transmembrane region" description="Helical" evidence="17">
    <location>
        <begin position="12"/>
        <end position="33"/>
    </location>
</feature>
<sequence>MDFFPELSVESWTLIIVVITLLAVYGYAPYGFFKRIGINGPKPLPFIGTFLEYRHGIHNFDTQCYQKYGKDLGVNGPLYDAVSVVEDEEWKRIRSILSPSFTSGRLKEMYTIMLQHSSNLIKSLQKKVEADEVIEVKDVFGPYSMDVVTSTAFSVDIDSINHPSDPFVANIKKMVKFNLLNPLLLLIVLFPFLGPLLQKINVSFFPADVEDFFFNFLRKIKSDRNKNEHKNRVDFMQLMVDRQISENTDDMSSQKGLTDHEILSQAMIFIFAGYETSSSSLGFLAYNLATHPHVQKNLQEEIEKTFPEKGRPTYEALMRMEYLDMVVNESLRLYPVVIRLDRMSKASVEVNGVTIPKGTSVIIPIYTLHHDPALWPEPEAFKPERFSKENKDNIDPFAFLPFGAGPRNCIGMRFAVLMMKLVIVEILQNFSFVTCKETDNTGVNGPLYDAVSVVEDEEWKRIRSILSPSFTSGRLKEMYTIMLQHSSNLIKSLQKKVEADEVIEVKDVFGPYSMDVVTSTAFSVDIDSINHPSDPFVANIKKMNRVDFMQLMVDRQISENTDDMSSQKGLTDHEILSQAMIFIFAGYETSSSSLGFLAYNLATHPHVQKNLQEEIEKTFPEKGRPTYEALMSMEYLDMVVNESMRLYPVGTRLERMSKASVEVNGVTIPKGTSVIIPVYTLHHDPALWPEPEAFKPERFSKENKDNIDPFAFLPFGAGPRNCIGMRFAVLMMKLVIVEILQNFSFVTCKETDGIHNFDTQCYQKYGKVWGIYDGRQPLLAIMDTGMIKTILIKEFYSVFTNRRNTGVNGPLYDAISIVEDEEWKRIRSILSPSFTSGRLKEMYTIMLQHSSNLIKSLQKKVEANGVIEVKDVFGPYSMDVVTSTAFSVDIDSINHPSDPFVANIKKIVKFNFLNPLLLLIVLFPFLAPLLQKINASFFPADVLDFFFNFLKTIKSDRNKNEHNNRVDFMQLMVDRQISENTDDMSSQKGLTDHEILSQAVFFMFAGYETSSSSLGFLAYNLATHPHVQKNLQEEIEKTFPEKGRPTYEALMSMEYLDMVVNESLRLYPVVTRLDRMSKASVEVNGVAIPKGTAVIIPIYTLHHDPALWPEPEAFKPERFSKENKDKIDPFAFLPFGAGPRNCIGMRFAVLMMKLVIVEILQNFSFVTCKETDIPLVLGNNIFAAPKNPIKLKLEPRGTAANFL</sequence>
<evidence type="ECO:0000256" key="12">
    <source>
        <dbReference type="ARBA" id="ARBA00023033"/>
    </source>
</evidence>
<name>A0AA88SWM0_CHASR</name>
<dbReference type="EMBL" id="JAUPFM010000005">
    <property type="protein sequence ID" value="KAK2851486.1"/>
    <property type="molecule type" value="Genomic_DNA"/>
</dbReference>
<keyword evidence="10" id="KW-0560">Oxidoreductase</keyword>
<evidence type="ECO:0000256" key="17">
    <source>
        <dbReference type="SAM" id="Phobius"/>
    </source>
</evidence>
<evidence type="ECO:0000256" key="5">
    <source>
        <dbReference type="ARBA" id="ARBA00012109"/>
    </source>
</evidence>
<keyword evidence="17" id="KW-0812">Transmembrane</keyword>
<evidence type="ECO:0000256" key="7">
    <source>
        <dbReference type="ARBA" id="ARBA00022723"/>
    </source>
</evidence>
<dbReference type="Pfam" id="PF00067">
    <property type="entry name" value="p450"/>
    <property type="match status" value="3"/>
</dbReference>
<dbReference type="Proteomes" id="UP001187415">
    <property type="component" value="Unassembled WGS sequence"/>
</dbReference>
<dbReference type="InterPro" id="IPR001128">
    <property type="entry name" value="Cyt_P450"/>
</dbReference>
<evidence type="ECO:0000256" key="1">
    <source>
        <dbReference type="ARBA" id="ARBA00001971"/>
    </source>
</evidence>
<evidence type="ECO:0000256" key="8">
    <source>
        <dbReference type="ARBA" id="ARBA00022824"/>
    </source>
</evidence>
<proteinExistence type="inferred from homology"/>
<gene>
    <name evidence="18" type="ORF">Q5P01_007762</name>
</gene>
<comment type="subcellular location">
    <subcellularLocation>
        <location evidence="3">Endoplasmic reticulum membrane</location>
        <topology evidence="3">Peripheral membrane protein</topology>
    </subcellularLocation>
    <subcellularLocation>
        <location evidence="2">Microsome membrane</location>
        <topology evidence="2">Peripheral membrane protein</topology>
    </subcellularLocation>
</comment>
<dbReference type="EC" id="1.14.14.1" evidence="5"/>
<feature type="transmembrane region" description="Helical" evidence="17">
    <location>
        <begin position="179"/>
        <end position="197"/>
    </location>
</feature>
<dbReference type="Gene3D" id="1.10.630.10">
    <property type="entry name" value="Cytochrome P450"/>
    <property type="match status" value="4"/>
</dbReference>
<keyword evidence="19" id="KW-1185">Reference proteome</keyword>
<dbReference type="InterPro" id="IPR050705">
    <property type="entry name" value="Cytochrome_P450_3A"/>
</dbReference>